<reference evidence="2" key="2">
    <citation type="journal article" date="2017" name="J. Med. Entomol.">
        <title>Transcriptome Analysis of the Triatoma infestans (Hemiptera: Reduviidae) Integument.</title>
        <authorList>
            <person name="Calderon-Fernandez G.M."/>
            <person name="Moriconi D.E."/>
            <person name="Dulbecco A.B."/>
            <person name="Juarez M.P."/>
        </authorList>
    </citation>
    <scope>NUCLEOTIDE SEQUENCE</scope>
    <source>
        <strain evidence="2">Int1</strain>
        <tissue evidence="2">Integument</tissue>
    </source>
</reference>
<feature type="compositionally biased region" description="Basic and acidic residues" evidence="1">
    <location>
        <begin position="1"/>
        <end position="10"/>
    </location>
</feature>
<evidence type="ECO:0000313" key="2">
    <source>
        <dbReference type="EMBL" id="JAR97942.1"/>
    </source>
</evidence>
<feature type="non-terminal residue" evidence="2">
    <location>
        <position position="1"/>
    </location>
</feature>
<protein>
    <submittedName>
        <fullName evidence="2">E3 ubiquitin-protein ligase rnf31 isoform x5</fullName>
    </submittedName>
</protein>
<reference evidence="2" key="1">
    <citation type="submission" date="2016-04" db="EMBL/GenBank/DDBJ databases">
        <authorList>
            <person name="Calderon-Fernandez G.M.Sr."/>
        </authorList>
    </citation>
    <scope>NUCLEOTIDE SEQUENCE</scope>
    <source>
        <strain evidence="2">Int1</strain>
        <tissue evidence="2">Integument</tissue>
    </source>
</reference>
<dbReference type="AlphaFoldDB" id="A0A170WNE8"/>
<proteinExistence type="predicted"/>
<sequence length="106" mass="12326">NITRGRKSDFEENSSLKGESYRDDFSSVRNSQRVSDFEDSLSISGRKKAEVNGMRSRKEDIDSSTCRKRSKRHERFTDTGRRRSSPINHRYEHRGEPSSDSVEENP</sequence>
<accession>A0A170WNE8</accession>
<dbReference type="EMBL" id="GEMB01005376">
    <property type="protein sequence ID" value="JAR97942.1"/>
    <property type="molecule type" value="Transcribed_RNA"/>
</dbReference>
<feature type="region of interest" description="Disordered" evidence="1">
    <location>
        <begin position="1"/>
        <end position="106"/>
    </location>
</feature>
<name>A0A170WNE8_TRIIF</name>
<evidence type="ECO:0000256" key="1">
    <source>
        <dbReference type="SAM" id="MobiDB-lite"/>
    </source>
</evidence>
<organism evidence="2">
    <name type="scientific">Triatoma infestans</name>
    <name type="common">Assassin bug</name>
    <dbReference type="NCBI Taxonomy" id="30076"/>
    <lineage>
        <taxon>Eukaryota</taxon>
        <taxon>Metazoa</taxon>
        <taxon>Ecdysozoa</taxon>
        <taxon>Arthropoda</taxon>
        <taxon>Hexapoda</taxon>
        <taxon>Insecta</taxon>
        <taxon>Pterygota</taxon>
        <taxon>Neoptera</taxon>
        <taxon>Paraneoptera</taxon>
        <taxon>Hemiptera</taxon>
        <taxon>Heteroptera</taxon>
        <taxon>Panheteroptera</taxon>
        <taxon>Cimicomorpha</taxon>
        <taxon>Reduviidae</taxon>
        <taxon>Triatominae</taxon>
        <taxon>Triatoma</taxon>
    </lineage>
</organism>